<keyword evidence="4 6" id="KW-1133">Transmembrane helix</keyword>
<keyword evidence="3 6" id="KW-0812">Transmembrane</keyword>
<name>A0AAD6XRU5_9AGAR</name>
<dbReference type="Proteomes" id="UP001222325">
    <property type="component" value="Unassembled WGS sequence"/>
</dbReference>
<proteinExistence type="predicted"/>
<dbReference type="InterPro" id="IPR011701">
    <property type="entry name" value="MFS"/>
</dbReference>
<evidence type="ECO:0000256" key="4">
    <source>
        <dbReference type="ARBA" id="ARBA00022989"/>
    </source>
</evidence>
<evidence type="ECO:0000256" key="3">
    <source>
        <dbReference type="ARBA" id="ARBA00022692"/>
    </source>
</evidence>
<keyword evidence="2" id="KW-0813">Transport</keyword>
<feature type="transmembrane region" description="Helical" evidence="6">
    <location>
        <begin position="504"/>
        <end position="523"/>
    </location>
</feature>
<comment type="caution">
    <text evidence="8">The sequence shown here is derived from an EMBL/GenBank/DDBJ whole genome shotgun (WGS) entry which is preliminary data.</text>
</comment>
<keyword evidence="9" id="KW-1185">Reference proteome</keyword>
<accession>A0AAD6XRU5</accession>
<dbReference type="Gene3D" id="1.20.1250.20">
    <property type="entry name" value="MFS general substrate transporter like domains"/>
    <property type="match status" value="2"/>
</dbReference>
<evidence type="ECO:0000256" key="5">
    <source>
        <dbReference type="ARBA" id="ARBA00023136"/>
    </source>
</evidence>
<evidence type="ECO:0000313" key="8">
    <source>
        <dbReference type="EMBL" id="KAJ7088357.1"/>
    </source>
</evidence>
<dbReference type="GO" id="GO:0016020">
    <property type="term" value="C:membrane"/>
    <property type="evidence" value="ECO:0007669"/>
    <property type="project" value="UniProtKB-SubCell"/>
</dbReference>
<dbReference type="AlphaFoldDB" id="A0AAD6XRU5"/>
<evidence type="ECO:0000313" key="9">
    <source>
        <dbReference type="Proteomes" id="UP001222325"/>
    </source>
</evidence>
<feature type="transmembrane region" description="Helical" evidence="6">
    <location>
        <begin position="331"/>
        <end position="354"/>
    </location>
</feature>
<feature type="domain" description="Major facilitator superfamily (MFS) profile" evidence="7">
    <location>
        <begin position="20"/>
        <end position="530"/>
    </location>
</feature>
<dbReference type="InterPro" id="IPR020846">
    <property type="entry name" value="MFS_dom"/>
</dbReference>
<keyword evidence="5 6" id="KW-0472">Membrane</keyword>
<evidence type="ECO:0000256" key="1">
    <source>
        <dbReference type="ARBA" id="ARBA00004141"/>
    </source>
</evidence>
<feature type="transmembrane region" description="Helical" evidence="6">
    <location>
        <begin position="366"/>
        <end position="387"/>
    </location>
</feature>
<comment type="subcellular location">
    <subcellularLocation>
        <location evidence="1">Membrane</location>
        <topology evidence="1">Multi-pass membrane protein</topology>
    </subcellularLocation>
</comment>
<evidence type="ECO:0000256" key="2">
    <source>
        <dbReference type="ARBA" id="ARBA00022448"/>
    </source>
</evidence>
<feature type="transmembrane region" description="Helical" evidence="6">
    <location>
        <begin position="144"/>
        <end position="167"/>
    </location>
</feature>
<feature type="transmembrane region" description="Helical" evidence="6">
    <location>
        <begin position="111"/>
        <end position="132"/>
    </location>
</feature>
<dbReference type="PROSITE" id="PS50850">
    <property type="entry name" value="MFS"/>
    <property type="match status" value="1"/>
</dbReference>
<dbReference type="GO" id="GO:0022857">
    <property type="term" value="F:transmembrane transporter activity"/>
    <property type="evidence" value="ECO:0007669"/>
    <property type="project" value="InterPro"/>
</dbReference>
<dbReference type="InterPro" id="IPR036259">
    <property type="entry name" value="MFS_trans_sf"/>
</dbReference>
<feature type="transmembrane region" description="Helical" evidence="6">
    <location>
        <begin position="392"/>
        <end position="413"/>
    </location>
</feature>
<dbReference type="Pfam" id="PF07690">
    <property type="entry name" value="MFS_1"/>
    <property type="match status" value="2"/>
</dbReference>
<feature type="transmembrane region" description="Helical" evidence="6">
    <location>
        <begin position="419"/>
        <end position="446"/>
    </location>
</feature>
<feature type="transmembrane region" description="Helical" evidence="6">
    <location>
        <begin position="86"/>
        <end position="105"/>
    </location>
</feature>
<feature type="transmembrane region" description="Helical" evidence="6">
    <location>
        <begin position="467"/>
        <end position="484"/>
    </location>
</feature>
<sequence>MPPPPPPSATKRSALHSVAIVVLCTAAMVVNNANNTYVSISLPTIGRELYAQEVALQWLVSAYPLSSGCLLLFFGRLADIYGRKNAFLLGSAFLAIFTLACGFAQDEITLAVLRGIQGIGGAATIPASLGILAQAFPPSRARSAAFATFAAGAPVGGAVGMVIGGVLTELTRYTWRSVFFLAAGLSLAAMIGGAFAFDADERSTDLDQRVDWLGAALVSAGLVLVVFVLGQGELATDGWKSPYIIVCLILGLFFLILFVRWQMRLERMHPLMPVQPPLASDANTVIHPIESAPSSPASRGSMQLISWAHTYTPPPLMRPGLFARARGRVGVMYGIAILQYAAFMGWSFWIVLYYQSYIGYSPLRAVVRLVPMPICGLLCNVLVALIVGRIPVLWLIASGLTLTSTAALLFALVDPAATYWAFGFPATVCSVVGADFVFATGTLFVASVSAPGEQSVAGGVFQTMTQLGTSLGVTISTIVFNRIKKRIEGRGPPPQDMLPAYKDTMWTCFAFGMCATLMSLVFFRGLGTVGHPGRVEKIDADVDEKAGGEMERDEPEATVR</sequence>
<protein>
    <submittedName>
        <fullName evidence="8">Major facilitator superfamily domain-containing protein</fullName>
    </submittedName>
</protein>
<feature type="transmembrane region" description="Helical" evidence="6">
    <location>
        <begin position="56"/>
        <end position="74"/>
    </location>
</feature>
<dbReference type="PANTHER" id="PTHR42718">
    <property type="entry name" value="MAJOR FACILITATOR SUPERFAMILY MULTIDRUG TRANSPORTER MFSC"/>
    <property type="match status" value="1"/>
</dbReference>
<reference evidence="8" key="1">
    <citation type="submission" date="2023-03" db="EMBL/GenBank/DDBJ databases">
        <title>Massive genome expansion in bonnet fungi (Mycena s.s.) driven by repeated elements and novel gene families across ecological guilds.</title>
        <authorList>
            <consortium name="Lawrence Berkeley National Laboratory"/>
            <person name="Harder C.B."/>
            <person name="Miyauchi S."/>
            <person name="Viragh M."/>
            <person name="Kuo A."/>
            <person name="Thoen E."/>
            <person name="Andreopoulos B."/>
            <person name="Lu D."/>
            <person name="Skrede I."/>
            <person name="Drula E."/>
            <person name="Henrissat B."/>
            <person name="Morin E."/>
            <person name="Kohler A."/>
            <person name="Barry K."/>
            <person name="LaButti K."/>
            <person name="Morin E."/>
            <person name="Salamov A."/>
            <person name="Lipzen A."/>
            <person name="Mereny Z."/>
            <person name="Hegedus B."/>
            <person name="Baldrian P."/>
            <person name="Stursova M."/>
            <person name="Weitz H."/>
            <person name="Taylor A."/>
            <person name="Grigoriev I.V."/>
            <person name="Nagy L.G."/>
            <person name="Martin F."/>
            <person name="Kauserud H."/>
        </authorList>
    </citation>
    <scope>NUCLEOTIDE SEQUENCE</scope>
    <source>
        <strain evidence="8">CBHHK173m</strain>
    </source>
</reference>
<evidence type="ECO:0000256" key="6">
    <source>
        <dbReference type="SAM" id="Phobius"/>
    </source>
</evidence>
<feature type="transmembrane region" description="Helical" evidence="6">
    <location>
        <begin position="209"/>
        <end position="229"/>
    </location>
</feature>
<feature type="transmembrane region" description="Helical" evidence="6">
    <location>
        <begin position="241"/>
        <end position="259"/>
    </location>
</feature>
<dbReference type="EMBL" id="JARJCN010000026">
    <property type="protein sequence ID" value="KAJ7088357.1"/>
    <property type="molecule type" value="Genomic_DNA"/>
</dbReference>
<gene>
    <name evidence="8" type="ORF">B0H15DRAFT_289062</name>
</gene>
<organism evidence="8 9">
    <name type="scientific">Mycena belliarum</name>
    <dbReference type="NCBI Taxonomy" id="1033014"/>
    <lineage>
        <taxon>Eukaryota</taxon>
        <taxon>Fungi</taxon>
        <taxon>Dikarya</taxon>
        <taxon>Basidiomycota</taxon>
        <taxon>Agaricomycotina</taxon>
        <taxon>Agaricomycetes</taxon>
        <taxon>Agaricomycetidae</taxon>
        <taxon>Agaricales</taxon>
        <taxon>Marasmiineae</taxon>
        <taxon>Mycenaceae</taxon>
        <taxon>Mycena</taxon>
    </lineage>
</organism>
<feature type="transmembrane region" description="Helical" evidence="6">
    <location>
        <begin position="173"/>
        <end position="197"/>
    </location>
</feature>
<dbReference type="SUPFAM" id="SSF103473">
    <property type="entry name" value="MFS general substrate transporter"/>
    <property type="match status" value="2"/>
</dbReference>
<dbReference type="PANTHER" id="PTHR42718:SF9">
    <property type="entry name" value="MAJOR FACILITATOR SUPERFAMILY MULTIDRUG TRANSPORTER MFSC"/>
    <property type="match status" value="1"/>
</dbReference>
<evidence type="ECO:0000259" key="7">
    <source>
        <dbReference type="PROSITE" id="PS50850"/>
    </source>
</evidence>